<dbReference type="SMART" id="SM00744">
    <property type="entry name" value="RINGv"/>
    <property type="match status" value="1"/>
</dbReference>
<feature type="transmembrane region" description="Helical" evidence="4">
    <location>
        <begin position="267"/>
        <end position="290"/>
    </location>
</feature>
<keyword evidence="3" id="KW-0862">Zinc</keyword>
<dbReference type="OrthoDB" id="1900797at2759"/>
<keyword evidence="4" id="KW-0812">Transmembrane</keyword>
<reference evidence="6" key="1">
    <citation type="journal article" date="2022" name="Front. Genet.">
        <title>Chromosome-Scale Assembly of the Dendrobium nobile Genome Provides Insights Into the Molecular Mechanism of the Biosynthesis of the Medicinal Active Ingredient of Dendrobium.</title>
        <authorList>
            <person name="Xu Q."/>
            <person name="Niu S.-C."/>
            <person name="Li K.-L."/>
            <person name="Zheng P.-J."/>
            <person name="Zhang X.-J."/>
            <person name="Jia Y."/>
            <person name="Liu Y."/>
            <person name="Niu Y.-X."/>
            <person name="Yu L.-H."/>
            <person name="Chen D.-F."/>
            <person name="Zhang G.-Q."/>
        </authorList>
    </citation>
    <scope>NUCLEOTIDE SEQUENCE</scope>
    <source>
        <tissue evidence="6">Leaf</tissue>
    </source>
</reference>
<dbReference type="InterPro" id="IPR013083">
    <property type="entry name" value="Znf_RING/FYVE/PHD"/>
</dbReference>
<feature type="domain" description="RING-CH-type" evidence="5">
    <location>
        <begin position="107"/>
        <end position="173"/>
    </location>
</feature>
<dbReference type="SUPFAM" id="SSF57850">
    <property type="entry name" value="RING/U-box"/>
    <property type="match status" value="1"/>
</dbReference>
<dbReference type="SMR" id="A0A8T3C8Y7"/>
<dbReference type="Pfam" id="PF12906">
    <property type="entry name" value="RINGv"/>
    <property type="match status" value="1"/>
</dbReference>
<dbReference type="InterPro" id="IPR011016">
    <property type="entry name" value="Znf_RING-CH"/>
</dbReference>
<keyword evidence="4" id="KW-1133">Transmembrane helix</keyword>
<sequence>MAHEEKERQCSCVIAGEFLCSPTHWKTQDNLSASGSKILESSNLLCRVCQCAESDVRGDAALCLLDISLPSEAISKINKLDELAEKFPESAAAKDVNDGGKEAELIEFISPDGEVFVCSDLESSSYDFENTLVNLGCSCKNDLALAHYSCALKWFISHGSTICEICGTVAKNIRHTDFVKVVASLKEYESLREKTAMGELAHIHAETNSGVDPDALAAVRRQRLNEVSFWFNPQNNAVAVPQEAIADQPSNVPTESIVAVENPTTTWAVEGTGILVATGLLTVTLAWLIAPHVGKKTARNGFHILLGGIIALTIVIFLRFVVLSRIKYGPARYWPILIVFWFIVFGIWASRTRGAHNA</sequence>
<evidence type="ECO:0000256" key="1">
    <source>
        <dbReference type="ARBA" id="ARBA00022723"/>
    </source>
</evidence>
<dbReference type="PROSITE" id="PS51292">
    <property type="entry name" value="ZF_RING_CH"/>
    <property type="match status" value="1"/>
</dbReference>
<protein>
    <recommendedName>
        <fullName evidence="5">RING-CH-type domain-containing protein</fullName>
    </recommendedName>
</protein>
<feature type="transmembrane region" description="Helical" evidence="4">
    <location>
        <begin position="333"/>
        <end position="350"/>
    </location>
</feature>
<dbReference type="GO" id="GO:0008270">
    <property type="term" value="F:zinc ion binding"/>
    <property type="evidence" value="ECO:0007669"/>
    <property type="project" value="UniProtKB-KW"/>
</dbReference>
<accession>A0A8T3C8Y7</accession>
<dbReference type="Proteomes" id="UP000829196">
    <property type="component" value="Unassembled WGS sequence"/>
</dbReference>
<dbReference type="PANTHER" id="PTHR46214:SF12">
    <property type="entry name" value="RING_FYVE_PHD ZINC FINGER SUPERFAMILY PROTEIN"/>
    <property type="match status" value="1"/>
</dbReference>
<keyword evidence="7" id="KW-1185">Reference proteome</keyword>
<organism evidence="6 7">
    <name type="scientific">Dendrobium nobile</name>
    <name type="common">Orchid</name>
    <dbReference type="NCBI Taxonomy" id="94219"/>
    <lineage>
        <taxon>Eukaryota</taxon>
        <taxon>Viridiplantae</taxon>
        <taxon>Streptophyta</taxon>
        <taxon>Embryophyta</taxon>
        <taxon>Tracheophyta</taxon>
        <taxon>Spermatophyta</taxon>
        <taxon>Magnoliopsida</taxon>
        <taxon>Liliopsida</taxon>
        <taxon>Asparagales</taxon>
        <taxon>Orchidaceae</taxon>
        <taxon>Epidendroideae</taxon>
        <taxon>Malaxideae</taxon>
        <taxon>Dendrobiinae</taxon>
        <taxon>Dendrobium</taxon>
    </lineage>
</organism>
<gene>
    <name evidence="6" type="ORF">KFK09_000547</name>
</gene>
<dbReference type="EMBL" id="JAGYWB010000001">
    <property type="protein sequence ID" value="KAI0530998.1"/>
    <property type="molecule type" value="Genomic_DNA"/>
</dbReference>
<proteinExistence type="predicted"/>
<evidence type="ECO:0000256" key="4">
    <source>
        <dbReference type="SAM" id="Phobius"/>
    </source>
</evidence>
<keyword evidence="1" id="KW-0479">Metal-binding</keyword>
<feature type="transmembrane region" description="Helical" evidence="4">
    <location>
        <begin position="302"/>
        <end position="321"/>
    </location>
</feature>
<evidence type="ECO:0000313" key="6">
    <source>
        <dbReference type="EMBL" id="KAI0530998.1"/>
    </source>
</evidence>
<evidence type="ECO:0000256" key="2">
    <source>
        <dbReference type="ARBA" id="ARBA00022771"/>
    </source>
</evidence>
<evidence type="ECO:0000259" key="5">
    <source>
        <dbReference type="PROSITE" id="PS51292"/>
    </source>
</evidence>
<evidence type="ECO:0000313" key="7">
    <source>
        <dbReference type="Proteomes" id="UP000829196"/>
    </source>
</evidence>
<dbReference type="PANTHER" id="PTHR46214">
    <property type="entry name" value="ZINC FINGER, RING-CH-TYPE"/>
    <property type="match status" value="1"/>
</dbReference>
<name>A0A8T3C8Y7_DENNO</name>
<dbReference type="Gene3D" id="3.30.40.10">
    <property type="entry name" value="Zinc/RING finger domain, C3HC4 (zinc finger)"/>
    <property type="match status" value="1"/>
</dbReference>
<keyword evidence="4" id="KW-0472">Membrane</keyword>
<evidence type="ECO:0000256" key="3">
    <source>
        <dbReference type="ARBA" id="ARBA00022833"/>
    </source>
</evidence>
<keyword evidence="2" id="KW-0863">Zinc-finger</keyword>
<comment type="caution">
    <text evidence="6">The sequence shown here is derived from an EMBL/GenBank/DDBJ whole genome shotgun (WGS) entry which is preliminary data.</text>
</comment>
<dbReference type="AlphaFoldDB" id="A0A8T3C8Y7"/>